<reference evidence="1" key="1">
    <citation type="submission" date="2021-02" db="EMBL/GenBank/DDBJ databases">
        <authorList>
            <person name="Dougan E. K."/>
            <person name="Rhodes N."/>
            <person name="Thang M."/>
            <person name="Chan C."/>
        </authorList>
    </citation>
    <scope>NUCLEOTIDE SEQUENCE</scope>
</reference>
<organism evidence="1 2">
    <name type="scientific">Symbiodinium natans</name>
    <dbReference type="NCBI Taxonomy" id="878477"/>
    <lineage>
        <taxon>Eukaryota</taxon>
        <taxon>Sar</taxon>
        <taxon>Alveolata</taxon>
        <taxon>Dinophyceae</taxon>
        <taxon>Suessiales</taxon>
        <taxon>Symbiodiniaceae</taxon>
        <taxon>Symbiodinium</taxon>
    </lineage>
</organism>
<evidence type="ECO:0000313" key="2">
    <source>
        <dbReference type="Proteomes" id="UP000604046"/>
    </source>
</evidence>
<dbReference type="OrthoDB" id="439779at2759"/>
<sequence length="1360" mass="150791">MGRTAGKIEDLEAVLSKLASLVDGASPDCAKTGTLGHLKGAKVSSFKPVEAGRLKFRGLPNFDPRPYLDPLSLYIYEHPMASSMDPGEFEGVVPKVRVHCSRTEKIKLFDLLDQSKRIRLFEPSQVREGFGSGVFAVLKSLELDRLILDSRPHNVLETTPNRYIYTLGSSEVLAQLHLSEGENLYLSSNDIRDFYHLFKVSQERARRNILVGTVAPSEVSHLSCFENHLFRHPRLCVGLACLAMGDTQAVELAQTCHLGLCLQNSIISAETLLAMSLPPPRSKVGCGLVIDDFVSYAIESRCPEEVLASPTRAAVLADEAHAAYTRVQLIPHEDKAVRDSLRCEMWGVLIEGDVGFVRGSLRRAAPLCTIILTILKIGAATTGLLEIVAGGLIALFILRRRLMSLLHEIFAATRGREQDEAFWLSNKLKEELTMLVGLVPTAVVELRTAYSEKAYMVDASNWGEAVTSCQIGCLFSKELCRHSLRKGIWTHLLSPARARERGHGTLDPAFEVPGGEADCFRAHPIWTTLAKAGRFKLEYSKAARSRRHINIGELRSYLKAERLAKVPGKATRACVGGDSQVTLGAVLKGRSASAALNQEMQKSLPHVIGSGLYSFSMYCPTSINPADGPTRGRDVPSPLEELPDWWESALTGKFEGMDAWLKGLGCDPFTLSGLPPLENLSKAAEREVQMQLGKKYLTKLKQIRTGRQECQAPELEPPSQNTDFMCKLLNAKGQLVLPAGRVKGDCVGRPGYLDLFSGTGGVARELARLSGRWVLSYEIKNGLDQDLLDKLVQKEIFGLLDAGAFVGIGAAPSCASMSRAVAPAVRTHAFPEGLPHLTPAQDKKVKEGNEFARFVGKLGIHAQRLAIPFWIENPSCSFLWMQPEMITVQGLPFVGFWVFDCCVFGTAWRKRTRVLTNTGLACQKTFCRGCKRHQVLRGRSKYQRCSWTKVAEPYPKTLSLVIAMALTGAAGDRKEFENLDAASCARALQKDAKRSGISLAGVPLVGAKTEKLEKRLWEGFLEWIAEDCKPDMVKLLTSAASTTSTLLQLYGEYLFEVGAPLSSFRHLVTFAQRLYPDFKLHSKPCWDHVTKWEIVEPLVHRVPLPERLCEAMAAVAFAWKWPRFGLVLLIAFYGILRIGEVVSAFRSSLVLPSDLLSDKLDKLFLRILQPKTEAGPWLRINLALQFITWSGKCVSSTFTRYNITSKKWQLRTFLGIFLLIRNQLFGRSCPWPWAHASTLAGTFSYLEAVTDYAVLEFAASDVLFGYPFFCFVGYTNPLFASETFELPSAAAEYRPCKTFQWAVTDYAVLEFAASDVLFGYPFFCFVGYTNPLFASETFELPSAAAEYRPCKTFQWAPLAQ</sequence>
<protein>
    <submittedName>
        <fullName evidence="1">Uncharacterized protein</fullName>
    </submittedName>
</protein>
<keyword evidence="2" id="KW-1185">Reference proteome</keyword>
<accession>A0A812SSU7</accession>
<dbReference type="Proteomes" id="UP000604046">
    <property type="component" value="Unassembled WGS sequence"/>
</dbReference>
<name>A0A812SSU7_9DINO</name>
<gene>
    <name evidence="1" type="ORF">SNAT2548_LOCUS27809</name>
</gene>
<comment type="caution">
    <text evidence="1">The sequence shown here is derived from an EMBL/GenBank/DDBJ whole genome shotgun (WGS) entry which is preliminary data.</text>
</comment>
<proteinExistence type="predicted"/>
<dbReference type="EMBL" id="CAJNDS010002490">
    <property type="protein sequence ID" value="CAE7496467.1"/>
    <property type="molecule type" value="Genomic_DNA"/>
</dbReference>
<evidence type="ECO:0000313" key="1">
    <source>
        <dbReference type="EMBL" id="CAE7496467.1"/>
    </source>
</evidence>